<dbReference type="InterPro" id="IPR023214">
    <property type="entry name" value="HAD_sf"/>
</dbReference>
<proteinExistence type="inferred from homology"/>
<keyword evidence="7" id="KW-0378">Hydrolase</keyword>
<dbReference type="SUPFAM" id="SSF56784">
    <property type="entry name" value="HAD-like"/>
    <property type="match status" value="1"/>
</dbReference>
<comment type="pathway">
    <text evidence="2">Amino-acid biosynthesis; L-serine biosynthesis; L-serine from 3-phospho-D-glycerate: step 3/3.</text>
</comment>
<comment type="catalytic activity">
    <reaction evidence="10">
        <text>O-phospho-L-serine + H2O = L-serine + phosphate</text>
        <dbReference type="Rhea" id="RHEA:21208"/>
        <dbReference type="ChEBI" id="CHEBI:15377"/>
        <dbReference type="ChEBI" id="CHEBI:33384"/>
        <dbReference type="ChEBI" id="CHEBI:43474"/>
        <dbReference type="ChEBI" id="CHEBI:57524"/>
        <dbReference type="EC" id="3.1.3.3"/>
    </reaction>
</comment>
<evidence type="ECO:0000256" key="7">
    <source>
        <dbReference type="ARBA" id="ARBA00022801"/>
    </source>
</evidence>
<evidence type="ECO:0000256" key="11">
    <source>
        <dbReference type="ARBA" id="ARBA00048523"/>
    </source>
</evidence>
<dbReference type="Gene3D" id="3.40.50.1000">
    <property type="entry name" value="HAD superfamily/HAD-like"/>
    <property type="match status" value="2"/>
</dbReference>
<sequence>MRTRHALALGLATAATVSTLAATGPAAAASPAHPAKAPERTSCPQLSKSIKWYGDNRAKIQRMIDERGICSHPKPGPEGRPVAAFDWDNTVVKNDISDATLAWSLQHDKILRPKSWKFTSPWMTTAADRALTKACGTSVPVGRPLRTSKNAACADEIMEIRGKARTMDGKAAFAGEWNHRRTKPEYAWIPQLFAGLTPAQVTSYAKQARAENLAAPIGAKQTVGTHQLAGYIRYYDQQKDLIRTLKAAGFQVYIVSASSETIAEAWSGGVGVDRAHTIGVRSLMKYGRFTTGIRGCGDVKDGHGEVLPYMDGKRCLINQEIFKIKGAEAWRFQDPAHRIALGGGDANTDVTFVNDATGVHLAINRNQPELMCRGYDNADGRWVVNPMFIEPLPQKSGTYPCATTGYTNTDGGLGPVRRPDGTVVADQRDRIHA</sequence>
<dbReference type="InterPro" id="IPR036412">
    <property type="entry name" value="HAD-like_sf"/>
</dbReference>
<organism evidence="13 14">
    <name type="scientific">Streptomyces rimosus subsp. rimosus</name>
    <dbReference type="NCBI Taxonomy" id="132474"/>
    <lineage>
        <taxon>Bacteria</taxon>
        <taxon>Bacillati</taxon>
        <taxon>Actinomycetota</taxon>
        <taxon>Actinomycetes</taxon>
        <taxon>Kitasatosporales</taxon>
        <taxon>Streptomycetaceae</taxon>
        <taxon>Streptomyces</taxon>
    </lineage>
</organism>
<evidence type="ECO:0000313" key="14">
    <source>
        <dbReference type="Proteomes" id="UP000829494"/>
    </source>
</evidence>
<evidence type="ECO:0000256" key="3">
    <source>
        <dbReference type="ARBA" id="ARBA00009184"/>
    </source>
</evidence>
<accession>A0ABY3ZBD9</accession>
<evidence type="ECO:0000256" key="8">
    <source>
        <dbReference type="ARBA" id="ARBA00022842"/>
    </source>
</evidence>
<keyword evidence="6" id="KW-0479">Metal-binding</keyword>
<dbReference type="PANTHER" id="PTHR43344:SF2">
    <property type="entry name" value="PHOSPHOSERINE PHOSPHATASE"/>
    <property type="match status" value="1"/>
</dbReference>
<feature type="signal peptide" evidence="12">
    <location>
        <begin position="1"/>
        <end position="21"/>
    </location>
</feature>
<dbReference type="RefSeq" id="WP_003985330.1">
    <property type="nucleotide sequence ID" value="NZ_CP043497.1"/>
</dbReference>
<name>A0ABY3ZBD9_STRRM</name>
<dbReference type="GeneID" id="66853766"/>
<evidence type="ECO:0000256" key="2">
    <source>
        <dbReference type="ARBA" id="ARBA00005135"/>
    </source>
</evidence>
<reference evidence="13 14" key="1">
    <citation type="submission" date="2022-03" db="EMBL/GenBank/DDBJ databases">
        <title>Complete genome of Streptomyces rimosus ssp. rimosus R7 (=ATCC 10970).</title>
        <authorList>
            <person name="Beganovic S."/>
            <person name="Ruckert C."/>
            <person name="Busche T."/>
            <person name="Kalinowski J."/>
            <person name="Wittmann C."/>
        </authorList>
    </citation>
    <scope>NUCLEOTIDE SEQUENCE [LARGE SCALE GENOMIC DNA]</scope>
    <source>
        <strain evidence="13 14">R7</strain>
    </source>
</reference>
<evidence type="ECO:0000256" key="9">
    <source>
        <dbReference type="ARBA" id="ARBA00023299"/>
    </source>
</evidence>
<comment type="cofactor">
    <cofactor evidence="1">
        <name>Mg(2+)</name>
        <dbReference type="ChEBI" id="CHEBI:18420"/>
    </cofactor>
</comment>
<evidence type="ECO:0000256" key="1">
    <source>
        <dbReference type="ARBA" id="ARBA00001946"/>
    </source>
</evidence>
<keyword evidence="5" id="KW-0028">Amino-acid biosynthesis</keyword>
<comment type="catalytic activity">
    <reaction evidence="11">
        <text>O-phospho-D-serine + H2O = D-serine + phosphate</text>
        <dbReference type="Rhea" id="RHEA:24873"/>
        <dbReference type="ChEBI" id="CHEBI:15377"/>
        <dbReference type="ChEBI" id="CHEBI:35247"/>
        <dbReference type="ChEBI" id="CHEBI:43474"/>
        <dbReference type="ChEBI" id="CHEBI:58680"/>
        <dbReference type="EC" id="3.1.3.3"/>
    </reaction>
</comment>
<comment type="similarity">
    <text evidence="3">Belongs to the HAD-like hydrolase superfamily. SerB family.</text>
</comment>
<evidence type="ECO:0000256" key="10">
    <source>
        <dbReference type="ARBA" id="ARBA00048138"/>
    </source>
</evidence>
<gene>
    <name evidence="13" type="ORF">SRIMR7_33570</name>
</gene>
<dbReference type="InterPro" id="IPR050582">
    <property type="entry name" value="HAD-like_SerB"/>
</dbReference>
<keyword evidence="8" id="KW-0460">Magnesium</keyword>
<dbReference type="Proteomes" id="UP000829494">
    <property type="component" value="Chromosome"/>
</dbReference>
<dbReference type="PANTHER" id="PTHR43344">
    <property type="entry name" value="PHOSPHOSERINE PHOSPHATASE"/>
    <property type="match status" value="1"/>
</dbReference>
<evidence type="ECO:0000256" key="12">
    <source>
        <dbReference type="SAM" id="SignalP"/>
    </source>
</evidence>
<evidence type="ECO:0000256" key="4">
    <source>
        <dbReference type="ARBA" id="ARBA00012640"/>
    </source>
</evidence>
<evidence type="ECO:0000256" key="6">
    <source>
        <dbReference type="ARBA" id="ARBA00022723"/>
    </source>
</evidence>
<evidence type="ECO:0000313" key="13">
    <source>
        <dbReference type="EMBL" id="UNZ07096.1"/>
    </source>
</evidence>
<keyword evidence="14" id="KW-1185">Reference proteome</keyword>
<feature type="chain" id="PRO_5046879272" description="phosphoserine phosphatase" evidence="12">
    <location>
        <begin position="22"/>
        <end position="433"/>
    </location>
</feature>
<keyword evidence="12" id="KW-0732">Signal</keyword>
<dbReference type="EC" id="3.1.3.3" evidence="4"/>
<evidence type="ECO:0000256" key="5">
    <source>
        <dbReference type="ARBA" id="ARBA00022605"/>
    </source>
</evidence>
<dbReference type="EMBL" id="CP094298">
    <property type="protein sequence ID" value="UNZ07096.1"/>
    <property type="molecule type" value="Genomic_DNA"/>
</dbReference>
<protein>
    <recommendedName>
        <fullName evidence="4">phosphoserine phosphatase</fullName>
        <ecNumber evidence="4">3.1.3.3</ecNumber>
    </recommendedName>
</protein>
<keyword evidence="9" id="KW-0718">Serine biosynthesis</keyword>